<dbReference type="InterPro" id="IPR008942">
    <property type="entry name" value="ENTH_VHS"/>
</dbReference>
<keyword evidence="3" id="KW-1185">Reference proteome</keyword>
<accession>A0A6A5RMJ6</accession>
<feature type="non-terminal residue" evidence="2">
    <location>
        <position position="348"/>
    </location>
</feature>
<dbReference type="RefSeq" id="XP_033448476.1">
    <property type="nucleotide sequence ID" value="XM_033587206.1"/>
</dbReference>
<dbReference type="GeneID" id="54344852"/>
<dbReference type="OrthoDB" id="21470at2759"/>
<dbReference type="AlphaFoldDB" id="A0A6A5RMJ6"/>
<reference evidence="2" key="1">
    <citation type="journal article" date="2020" name="Stud. Mycol.">
        <title>101 Dothideomycetes genomes: a test case for predicting lifestyles and emergence of pathogens.</title>
        <authorList>
            <person name="Haridas S."/>
            <person name="Albert R."/>
            <person name="Binder M."/>
            <person name="Bloem J."/>
            <person name="Labutti K."/>
            <person name="Salamov A."/>
            <person name="Andreopoulos B."/>
            <person name="Baker S."/>
            <person name="Barry K."/>
            <person name="Bills G."/>
            <person name="Bluhm B."/>
            <person name="Cannon C."/>
            <person name="Castanera R."/>
            <person name="Culley D."/>
            <person name="Daum C."/>
            <person name="Ezra D."/>
            <person name="Gonzalez J."/>
            <person name="Henrissat B."/>
            <person name="Kuo A."/>
            <person name="Liang C."/>
            <person name="Lipzen A."/>
            <person name="Lutzoni F."/>
            <person name="Magnuson J."/>
            <person name="Mondo S."/>
            <person name="Nolan M."/>
            <person name="Ohm R."/>
            <person name="Pangilinan J."/>
            <person name="Park H.-J."/>
            <person name="Ramirez L."/>
            <person name="Alfaro M."/>
            <person name="Sun H."/>
            <person name="Tritt A."/>
            <person name="Yoshinaga Y."/>
            <person name="Zwiers L.-H."/>
            <person name="Turgeon B."/>
            <person name="Goodwin S."/>
            <person name="Spatafora J."/>
            <person name="Crous P."/>
            <person name="Grigoriev I."/>
        </authorList>
    </citation>
    <scope>NUCLEOTIDE SEQUENCE</scope>
    <source>
        <strain evidence="2">CBS 183.55</strain>
    </source>
</reference>
<sequence>MAQNDDAKRANTVITIAQLKFKQNLKKEEPEASLSPVPVDTCSQFFSAVDAVLAQNTPVNIQKCTEWIVKHIAPSRIRVAVLGDYLVSVSKSLIVETTPAAGKRAVRNRLDLLLVVNDALHTDRYHHHNSTSNHGLLGTELASQLAELVELAALCAVEKGSQAENKLRAIINSWAVNQLVEPDVYKTLKERADESFSQAQDGTHVRKRNYLLPEYHGERTAPWHELPASYMLDQMIKQPNRPLDPHRIKVTRFDRKPVSTHVRKLLDNYFENLDLKHTPTGDNPSGDTEKYNLRLDPMGQLVKHDKETSETTTAANGYGWSMKFCQDMQKDGVPESIKTLREDAERME</sequence>
<dbReference type="PROSITE" id="PS51391">
    <property type="entry name" value="CID"/>
    <property type="match status" value="1"/>
</dbReference>
<name>A0A6A5RMJ6_9PLEO</name>
<proteinExistence type="predicted"/>
<organism evidence="2 3">
    <name type="scientific">Didymella exigua CBS 183.55</name>
    <dbReference type="NCBI Taxonomy" id="1150837"/>
    <lineage>
        <taxon>Eukaryota</taxon>
        <taxon>Fungi</taxon>
        <taxon>Dikarya</taxon>
        <taxon>Ascomycota</taxon>
        <taxon>Pezizomycotina</taxon>
        <taxon>Dothideomycetes</taxon>
        <taxon>Pleosporomycetidae</taxon>
        <taxon>Pleosporales</taxon>
        <taxon>Pleosporineae</taxon>
        <taxon>Didymellaceae</taxon>
        <taxon>Didymella</taxon>
    </lineage>
</organism>
<dbReference type="InterPro" id="IPR006569">
    <property type="entry name" value="CID_dom"/>
</dbReference>
<protein>
    <recommendedName>
        <fullName evidence="1">CID domain-containing protein</fullName>
    </recommendedName>
</protein>
<evidence type="ECO:0000259" key="1">
    <source>
        <dbReference type="PROSITE" id="PS51391"/>
    </source>
</evidence>
<gene>
    <name evidence="2" type="ORF">M421DRAFT_11195</name>
</gene>
<feature type="domain" description="CID" evidence="1">
    <location>
        <begin position="37"/>
        <end position="196"/>
    </location>
</feature>
<evidence type="ECO:0000313" key="2">
    <source>
        <dbReference type="EMBL" id="KAF1928224.1"/>
    </source>
</evidence>
<dbReference type="EMBL" id="ML978969">
    <property type="protein sequence ID" value="KAF1928224.1"/>
    <property type="molecule type" value="Genomic_DNA"/>
</dbReference>
<dbReference type="Pfam" id="PF04818">
    <property type="entry name" value="CID"/>
    <property type="match status" value="1"/>
</dbReference>
<dbReference type="Proteomes" id="UP000800082">
    <property type="component" value="Unassembled WGS sequence"/>
</dbReference>
<dbReference type="Gene3D" id="1.25.40.90">
    <property type="match status" value="1"/>
</dbReference>
<evidence type="ECO:0000313" key="3">
    <source>
        <dbReference type="Proteomes" id="UP000800082"/>
    </source>
</evidence>